<dbReference type="GeneID" id="14651746"/>
<dbReference type="InterPro" id="IPR055809">
    <property type="entry name" value="DUF7385"/>
</dbReference>
<dbReference type="Proteomes" id="UP000011867">
    <property type="component" value="Chromosome"/>
</dbReference>
<reference evidence="1 2" key="1">
    <citation type="journal article" date="2013" name="Genome Announc.">
        <title>Genome of the haloarchaeon Natronomonas moolapensis, a neutrophilic member of a previously haloalkaliphilic genus.</title>
        <authorList>
            <person name="Dyall-Smith M.L."/>
            <person name="Pfeiffer F."/>
            <person name="Oberwinkler T."/>
            <person name="Klee K."/>
            <person name="Rampp M."/>
            <person name="Palm P."/>
            <person name="Gross K."/>
            <person name="Schuster S.C."/>
            <person name="Oesterhelt D."/>
        </authorList>
    </citation>
    <scope>NUCLEOTIDE SEQUENCE [LARGE SCALE GENOMIC DNA]</scope>
    <source>
        <strain evidence="2">DSM 18674 / JCM 14361 / 8.8.11</strain>
    </source>
</reference>
<dbReference type="RefSeq" id="WP_015410067.1">
    <property type="nucleotide sequence ID" value="NC_020388.1"/>
</dbReference>
<accession>M1XSH1</accession>
<evidence type="ECO:0008006" key="3">
    <source>
        <dbReference type="Google" id="ProtNLM"/>
    </source>
</evidence>
<evidence type="ECO:0000313" key="1">
    <source>
        <dbReference type="EMBL" id="CCQ37322.1"/>
    </source>
</evidence>
<gene>
    <name evidence="1" type="ordered locus">Nmlp_3185</name>
</gene>
<name>M1XSH1_NATM8</name>
<keyword evidence="2" id="KW-1185">Reference proteome</keyword>
<organism evidence="1 2">
    <name type="scientific">Natronomonas moolapensis (strain DSM 18674 / CECT 7526 / JCM 14361 / 8.8.11)</name>
    <dbReference type="NCBI Taxonomy" id="268739"/>
    <lineage>
        <taxon>Archaea</taxon>
        <taxon>Methanobacteriati</taxon>
        <taxon>Methanobacteriota</taxon>
        <taxon>Stenosarchaea group</taxon>
        <taxon>Halobacteria</taxon>
        <taxon>Halobacteriales</taxon>
        <taxon>Natronomonadaceae</taxon>
        <taxon>Natronomonas</taxon>
    </lineage>
</organism>
<protein>
    <recommendedName>
        <fullName evidence="3">Flagella cluster protein</fullName>
    </recommendedName>
</protein>
<dbReference type="KEGG" id="nmo:Nmlp_3185"/>
<dbReference type="eggNOG" id="arCOG02894">
    <property type="taxonomic scope" value="Archaea"/>
</dbReference>
<dbReference type="OrthoDB" id="191000at2157"/>
<dbReference type="EMBL" id="HF582854">
    <property type="protein sequence ID" value="CCQ37322.1"/>
    <property type="molecule type" value="Genomic_DNA"/>
</dbReference>
<dbReference type="Pfam" id="PF24110">
    <property type="entry name" value="DUF7385"/>
    <property type="match status" value="1"/>
</dbReference>
<dbReference type="AlphaFoldDB" id="M1XSH1"/>
<sequence length="75" mass="8538">MTGFDLRGERHRLKQLTDDGDAKLFENRAGVPCPVCGERFARLFVAERESVSFPENDGSRFCLLRDGASVHLFRH</sequence>
<evidence type="ECO:0000313" key="2">
    <source>
        <dbReference type="Proteomes" id="UP000011867"/>
    </source>
</evidence>
<dbReference type="HOGENOM" id="CLU_2629569_0_0_2"/>
<proteinExistence type="predicted"/>
<dbReference type="STRING" id="268739.Nmlp_3185"/>